<accession>T1CBE9</accession>
<name>T1CBE9_9ZZZZ</name>
<reference evidence="2" key="1">
    <citation type="submission" date="2013-08" db="EMBL/GenBank/DDBJ databases">
        <authorList>
            <person name="Mendez C."/>
            <person name="Richter M."/>
            <person name="Ferrer M."/>
            <person name="Sanchez J."/>
        </authorList>
    </citation>
    <scope>NUCLEOTIDE SEQUENCE</scope>
</reference>
<sequence>MKSTSEAASETAIEAVLLDDGYTRVDAQGFDRERAISPDEALGFFHATQGTVWEKPEAMRA</sequence>
<reference evidence="2" key="2">
    <citation type="journal article" date="2014" name="ISME J.">
        <title>Microbial stratification in low pH oxic and suboxic macroscopic growths along an acid mine drainage.</title>
        <authorList>
            <person name="Mendez-Garcia C."/>
            <person name="Mesa V."/>
            <person name="Sprenger R.R."/>
            <person name="Richter M."/>
            <person name="Diez M.S."/>
            <person name="Solano J."/>
            <person name="Bargiela R."/>
            <person name="Golyshina O.V."/>
            <person name="Manteca A."/>
            <person name="Ramos J.L."/>
            <person name="Gallego J.R."/>
            <person name="Llorente I."/>
            <person name="Martins Dos Santos V.A."/>
            <person name="Jensen O.N."/>
            <person name="Pelaez A.I."/>
            <person name="Sanchez J."/>
            <person name="Ferrer M."/>
        </authorList>
    </citation>
    <scope>NUCLEOTIDE SEQUENCE</scope>
</reference>
<comment type="caution">
    <text evidence="2">The sequence shown here is derived from an EMBL/GenBank/DDBJ whole genome shotgun (WGS) entry which is preliminary data.</text>
</comment>
<gene>
    <name evidence="2" type="ORF">B1B_00627</name>
    <name evidence="1" type="ORF">B2A_11249</name>
</gene>
<dbReference type="AlphaFoldDB" id="T1CBE9"/>
<dbReference type="EMBL" id="AUZY01000474">
    <property type="protein sequence ID" value="EQD78603.1"/>
    <property type="molecule type" value="Genomic_DNA"/>
</dbReference>
<proteinExistence type="predicted"/>
<dbReference type="EMBL" id="AUZZ01008106">
    <property type="protein sequence ID" value="EQD39084.1"/>
    <property type="molecule type" value="Genomic_DNA"/>
</dbReference>
<evidence type="ECO:0000313" key="2">
    <source>
        <dbReference type="EMBL" id="EQD78603.1"/>
    </source>
</evidence>
<evidence type="ECO:0000313" key="1">
    <source>
        <dbReference type="EMBL" id="EQD39084.1"/>
    </source>
</evidence>
<organism evidence="2">
    <name type="scientific">mine drainage metagenome</name>
    <dbReference type="NCBI Taxonomy" id="410659"/>
    <lineage>
        <taxon>unclassified sequences</taxon>
        <taxon>metagenomes</taxon>
        <taxon>ecological metagenomes</taxon>
    </lineage>
</organism>
<protein>
    <submittedName>
        <fullName evidence="2">Uncharacterized protein</fullName>
    </submittedName>
</protein>